<evidence type="ECO:0000256" key="12">
    <source>
        <dbReference type="ARBA" id="ARBA00022807"/>
    </source>
</evidence>
<evidence type="ECO:0000256" key="15">
    <source>
        <dbReference type="ARBA" id="ARBA00022870"/>
    </source>
</evidence>
<organism evidence="21 22">
    <name type="scientific">Albula goreensis</name>
    <dbReference type="NCBI Taxonomy" id="1534307"/>
    <lineage>
        <taxon>Eukaryota</taxon>
        <taxon>Metazoa</taxon>
        <taxon>Chordata</taxon>
        <taxon>Craniata</taxon>
        <taxon>Vertebrata</taxon>
        <taxon>Euteleostomi</taxon>
        <taxon>Actinopterygii</taxon>
        <taxon>Neopterygii</taxon>
        <taxon>Teleostei</taxon>
        <taxon>Albuliformes</taxon>
        <taxon>Albulidae</taxon>
        <taxon>Albula</taxon>
    </lineage>
</organism>
<dbReference type="GO" id="GO:0016740">
    <property type="term" value="F:transferase activity"/>
    <property type="evidence" value="ECO:0007669"/>
    <property type="project" value="UniProtKB-KW"/>
</dbReference>
<comment type="subcellular location">
    <subcellularLocation>
        <location evidence="2">Host cell</location>
    </subcellularLocation>
    <subcellularLocation>
        <location evidence="3">Host membrane</location>
    </subcellularLocation>
    <subcellularLocation>
        <location evidence="4">Secreted</location>
    </subcellularLocation>
</comment>
<evidence type="ECO:0000313" key="22">
    <source>
        <dbReference type="Proteomes" id="UP000829720"/>
    </source>
</evidence>
<dbReference type="Proteomes" id="UP000829720">
    <property type="component" value="Unassembled WGS sequence"/>
</dbReference>
<comment type="caution">
    <text evidence="21">The sequence shown here is derived from an EMBL/GenBank/DDBJ whole genome shotgun (WGS) entry which is preliminary data.</text>
</comment>
<keyword evidence="15" id="KW-1043">Host membrane</keyword>
<proteinExistence type="predicted"/>
<evidence type="ECO:0000256" key="5">
    <source>
        <dbReference type="ARBA" id="ARBA00022525"/>
    </source>
</evidence>
<keyword evidence="7" id="KW-0645">Protease</keyword>
<evidence type="ECO:0000256" key="10">
    <source>
        <dbReference type="ARBA" id="ARBA00022737"/>
    </source>
</evidence>
<sequence>MKILHFMLLLLLLLSSSQPNAATETTINAECKTSLLKSTKEPVAIGPHCPADTPHCKLDITGLDDTRYEHPEPYRCPTQGPTTALNKIPVHFPPVMHPTHNSSVPRISENISVSQVRVRADSEYTTVAVEGLDAPVTGDIGSDGAESVQSFRSISLNPDVTFSEQCEWLTKKGLRETKHTGFISAQSGQEVGLANNHSTSYDHQNIVVLEDNPVVLEAASFLYEKHPSVSTLLSYQKGALHVIKGSRTRLTRDSRLVLVGHGSRGGDGAAILGGYRAEEVARVVGAMETEEGRVRTVSVVGCELGKDLSFAAKLLRALRSLCVETKLHLRRSALSVTRNGEKVTREGVDGPPVWRHKDARNKVIAWLDGAGNLMTKLEGNQRGQERRRANIVTSTYLLWMDMKEMWKSYTFEPLRI</sequence>
<dbReference type="CDD" id="cd20500">
    <property type="entry name" value="Peptidase_C80"/>
    <property type="match status" value="1"/>
</dbReference>
<evidence type="ECO:0000259" key="20">
    <source>
        <dbReference type="PROSITE" id="PS51771"/>
    </source>
</evidence>
<dbReference type="OrthoDB" id="5212at2759"/>
<dbReference type="EMBL" id="JAERUA010000016">
    <property type="protein sequence ID" value="KAI1888876.1"/>
    <property type="molecule type" value="Genomic_DNA"/>
</dbReference>
<name>A0A8T3CX66_9TELE</name>
<keyword evidence="9" id="KW-0479">Metal-binding</keyword>
<protein>
    <recommendedName>
        <fullName evidence="20">Peptidase C80 domain-containing protein</fullName>
    </recommendedName>
</protein>
<dbReference type="Gene3D" id="3.40.50.11050">
    <property type="match status" value="1"/>
</dbReference>
<feature type="domain" description="Peptidase C80" evidence="20">
    <location>
        <begin position="192"/>
        <end position="369"/>
    </location>
</feature>
<evidence type="ECO:0000256" key="18">
    <source>
        <dbReference type="ARBA" id="ARBA00023136"/>
    </source>
</evidence>
<feature type="signal peptide" evidence="19">
    <location>
        <begin position="1"/>
        <end position="22"/>
    </location>
</feature>
<evidence type="ECO:0000256" key="2">
    <source>
        <dbReference type="ARBA" id="ARBA00004340"/>
    </source>
</evidence>
<evidence type="ECO:0000256" key="19">
    <source>
        <dbReference type="SAM" id="SignalP"/>
    </source>
</evidence>
<evidence type="ECO:0000256" key="13">
    <source>
        <dbReference type="ARBA" id="ARBA00022813"/>
    </source>
</evidence>
<evidence type="ECO:0000256" key="3">
    <source>
        <dbReference type="ARBA" id="ARBA00004551"/>
    </source>
</evidence>
<accession>A0A8T3CX66</accession>
<evidence type="ECO:0000256" key="4">
    <source>
        <dbReference type="ARBA" id="ARBA00004613"/>
    </source>
</evidence>
<keyword evidence="8" id="KW-0808">Transferase</keyword>
<dbReference type="GO" id="GO:0006508">
    <property type="term" value="P:proteolysis"/>
    <property type="evidence" value="ECO:0007669"/>
    <property type="project" value="UniProtKB-KW"/>
</dbReference>
<keyword evidence="12" id="KW-0788">Thiol protease</keyword>
<evidence type="ECO:0000256" key="17">
    <source>
        <dbReference type="ARBA" id="ARBA00023121"/>
    </source>
</evidence>
<evidence type="ECO:0000256" key="6">
    <source>
        <dbReference type="ARBA" id="ARBA00022656"/>
    </source>
</evidence>
<evidence type="ECO:0000256" key="9">
    <source>
        <dbReference type="ARBA" id="ARBA00022723"/>
    </source>
</evidence>
<evidence type="ECO:0000256" key="14">
    <source>
        <dbReference type="ARBA" id="ARBA00022842"/>
    </source>
</evidence>
<dbReference type="GO" id="GO:0005576">
    <property type="term" value="C:extracellular region"/>
    <property type="evidence" value="ECO:0007669"/>
    <property type="project" value="UniProtKB-SubCell"/>
</dbReference>
<keyword evidence="13" id="KW-0068">Autocatalytic cleavage</keyword>
<comment type="cofactor">
    <cofactor evidence="1">
        <name>Mg(2+)</name>
        <dbReference type="ChEBI" id="CHEBI:18420"/>
    </cofactor>
</comment>
<gene>
    <name evidence="21" type="ORF">AGOR_G00173280</name>
</gene>
<keyword evidence="14" id="KW-0460">Magnesium</keyword>
<keyword evidence="17" id="KW-0446">Lipid-binding</keyword>
<evidence type="ECO:0000313" key="21">
    <source>
        <dbReference type="EMBL" id="KAI1888876.1"/>
    </source>
</evidence>
<dbReference type="GO" id="GO:0008234">
    <property type="term" value="F:cysteine-type peptidase activity"/>
    <property type="evidence" value="ECO:0007669"/>
    <property type="project" value="UniProtKB-KW"/>
</dbReference>
<dbReference type="Pfam" id="PF11713">
    <property type="entry name" value="Peptidase_C80"/>
    <property type="match status" value="1"/>
</dbReference>
<keyword evidence="16" id="KW-0843">Virulence</keyword>
<keyword evidence="11" id="KW-0378">Hydrolase</keyword>
<dbReference type="GO" id="GO:0008289">
    <property type="term" value="F:lipid binding"/>
    <property type="evidence" value="ECO:0007669"/>
    <property type="project" value="UniProtKB-KW"/>
</dbReference>
<keyword evidence="5" id="KW-0964">Secreted</keyword>
<keyword evidence="6" id="KW-0800">Toxin</keyword>
<dbReference type="AlphaFoldDB" id="A0A8T3CX66"/>
<dbReference type="PROSITE" id="PS51771">
    <property type="entry name" value="CGT_MARTX_CPD"/>
    <property type="match status" value="1"/>
</dbReference>
<evidence type="ECO:0000256" key="8">
    <source>
        <dbReference type="ARBA" id="ARBA00022679"/>
    </source>
</evidence>
<evidence type="ECO:0000256" key="11">
    <source>
        <dbReference type="ARBA" id="ARBA00022801"/>
    </source>
</evidence>
<feature type="chain" id="PRO_5035772589" description="Peptidase C80 domain-containing protein" evidence="19">
    <location>
        <begin position="23"/>
        <end position="416"/>
    </location>
</feature>
<keyword evidence="19" id="KW-0732">Signal</keyword>
<keyword evidence="22" id="KW-1185">Reference proteome</keyword>
<dbReference type="GO" id="GO:0090729">
    <property type="term" value="F:toxin activity"/>
    <property type="evidence" value="ECO:0007669"/>
    <property type="project" value="UniProtKB-KW"/>
</dbReference>
<evidence type="ECO:0000256" key="7">
    <source>
        <dbReference type="ARBA" id="ARBA00022670"/>
    </source>
</evidence>
<evidence type="ECO:0000256" key="16">
    <source>
        <dbReference type="ARBA" id="ARBA00023026"/>
    </source>
</evidence>
<dbReference type="InterPro" id="IPR020974">
    <property type="entry name" value="CPD_dom"/>
</dbReference>
<keyword evidence="10" id="KW-0677">Repeat</keyword>
<keyword evidence="18" id="KW-0472">Membrane</keyword>
<dbReference type="InterPro" id="IPR038383">
    <property type="entry name" value="CPD_dom_sf"/>
</dbReference>
<dbReference type="GO" id="GO:0046872">
    <property type="term" value="F:metal ion binding"/>
    <property type="evidence" value="ECO:0007669"/>
    <property type="project" value="UniProtKB-KW"/>
</dbReference>
<evidence type="ECO:0000256" key="1">
    <source>
        <dbReference type="ARBA" id="ARBA00001946"/>
    </source>
</evidence>
<dbReference type="GO" id="GO:0043657">
    <property type="term" value="C:host cell"/>
    <property type="evidence" value="ECO:0007669"/>
    <property type="project" value="UniProtKB-SubCell"/>
</dbReference>
<reference evidence="21" key="1">
    <citation type="submission" date="2021-01" db="EMBL/GenBank/DDBJ databases">
        <authorList>
            <person name="Zahm M."/>
            <person name="Roques C."/>
            <person name="Cabau C."/>
            <person name="Klopp C."/>
            <person name="Donnadieu C."/>
            <person name="Jouanno E."/>
            <person name="Lampietro C."/>
            <person name="Louis A."/>
            <person name="Herpin A."/>
            <person name="Echchiki A."/>
            <person name="Berthelot C."/>
            <person name="Parey E."/>
            <person name="Roest-Crollius H."/>
            <person name="Braasch I."/>
            <person name="Postlethwait J."/>
            <person name="Bobe J."/>
            <person name="Montfort J."/>
            <person name="Bouchez O."/>
            <person name="Begum T."/>
            <person name="Mejri S."/>
            <person name="Adams A."/>
            <person name="Chen W.-J."/>
            <person name="Guiguen Y."/>
        </authorList>
    </citation>
    <scope>NUCLEOTIDE SEQUENCE</scope>
    <source>
        <tissue evidence="21">Blood</tissue>
    </source>
</reference>